<sequence length="91" mass="9768">MKKWDTAYKDYLSARNARAAGEAGSGEASAELKRNEAEALALLAEIKAEMDRVVAETRQRREPIGETIVIGSISAGEADDAGDTDKSPTDR</sequence>
<dbReference type="EMBL" id="JACHOU010000005">
    <property type="protein sequence ID" value="MBB6354770.1"/>
    <property type="molecule type" value="Genomic_DNA"/>
</dbReference>
<dbReference type="AlphaFoldDB" id="A0A7X0F824"/>
<comment type="caution">
    <text evidence="2">The sequence shown here is derived from an EMBL/GenBank/DDBJ whole genome shotgun (WGS) entry which is preliminary data.</text>
</comment>
<reference evidence="2 3" key="1">
    <citation type="submission" date="2020-08" db="EMBL/GenBank/DDBJ databases">
        <title>Genomic Encyclopedia of Type Strains, Phase IV (KMG-IV): sequencing the most valuable type-strain genomes for metagenomic binning, comparative biology and taxonomic classification.</title>
        <authorList>
            <person name="Goeker M."/>
        </authorList>
    </citation>
    <scope>NUCLEOTIDE SEQUENCE [LARGE SCALE GENOMIC DNA]</scope>
    <source>
        <strain evidence="2 3">DSM 7051</strain>
    </source>
</reference>
<evidence type="ECO:0000313" key="2">
    <source>
        <dbReference type="EMBL" id="MBB6354770.1"/>
    </source>
</evidence>
<proteinExistence type="predicted"/>
<evidence type="ECO:0000313" key="3">
    <source>
        <dbReference type="Proteomes" id="UP000536262"/>
    </source>
</evidence>
<evidence type="ECO:0000256" key="1">
    <source>
        <dbReference type="SAM" id="MobiDB-lite"/>
    </source>
</evidence>
<dbReference type="Proteomes" id="UP000536262">
    <property type="component" value="Unassembled WGS sequence"/>
</dbReference>
<name>A0A7X0F824_9HYPH</name>
<keyword evidence="3" id="KW-1185">Reference proteome</keyword>
<feature type="region of interest" description="Disordered" evidence="1">
    <location>
        <begin position="65"/>
        <end position="91"/>
    </location>
</feature>
<organism evidence="2 3">
    <name type="scientific">Aminobacter aganoensis</name>
    <dbReference type="NCBI Taxonomy" id="83264"/>
    <lineage>
        <taxon>Bacteria</taxon>
        <taxon>Pseudomonadati</taxon>
        <taxon>Pseudomonadota</taxon>
        <taxon>Alphaproteobacteria</taxon>
        <taxon>Hyphomicrobiales</taxon>
        <taxon>Phyllobacteriaceae</taxon>
        <taxon>Aminobacter</taxon>
    </lineage>
</organism>
<accession>A0A7X0F824</accession>
<gene>
    <name evidence="2" type="ORF">GGR00_002566</name>
</gene>
<dbReference type="RefSeq" id="WP_156381066.1">
    <property type="nucleotide sequence ID" value="NZ_BAABEG010000001.1"/>
</dbReference>
<protein>
    <submittedName>
        <fullName evidence="2">Uncharacterized protein</fullName>
    </submittedName>
</protein>